<evidence type="ECO:0000313" key="3">
    <source>
        <dbReference type="EMBL" id="WAR02746.1"/>
    </source>
</evidence>
<dbReference type="Proteomes" id="UP001164746">
    <property type="component" value="Chromosome 4"/>
</dbReference>
<reference evidence="3" key="1">
    <citation type="submission" date="2022-11" db="EMBL/GenBank/DDBJ databases">
        <title>Centuries of genome instability and evolution in soft-shell clam transmissible cancer (bioRxiv).</title>
        <authorList>
            <person name="Hart S.F.M."/>
            <person name="Yonemitsu M.A."/>
            <person name="Giersch R.M."/>
            <person name="Beal B.F."/>
            <person name="Arriagada G."/>
            <person name="Davis B.W."/>
            <person name="Ostrander E.A."/>
            <person name="Goff S.P."/>
            <person name="Metzger M.J."/>
        </authorList>
    </citation>
    <scope>NUCLEOTIDE SEQUENCE</scope>
    <source>
        <strain evidence="3">MELC-2E11</strain>
        <tissue evidence="3">Siphon/mantle</tissue>
    </source>
</reference>
<evidence type="ECO:0000256" key="1">
    <source>
        <dbReference type="ARBA" id="ARBA00009508"/>
    </source>
</evidence>
<dbReference type="InterPro" id="IPR052000">
    <property type="entry name" value="ETFRF1"/>
</dbReference>
<dbReference type="InterPro" id="IPR008011">
    <property type="entry name" value="Complex1_LYR_dom"/>
</dbReference>
<evidence type="ECO:0000313" key="4">
    <source>
        <dbReference type="Proteomes" id="UP001164746"/>
    </source>
</evidence>
<feature type="non-terminal residue" evidence="3">
    <location>
        <position position="1"/>
    </location>
</feature>
<dbReference type="PANTHER" id="PTHR21024">
    <property type="entry name" value="GROWTH HORMONE-INDUCIBLE SOLUBLE PROTEIN-RELATED"/>
    <property type="match status" value="1"/>
</dbReference>
<dbReference type="EMBL" id="CP111015">
    <property type="protein sequence ID" value="WAR02746.1"/>
    <property type="molecule type" value="Genomic_DNA"/>
</dbReference>
<dbReference type="Pfam" id="PF05347">
    <property type="entry name" value="Complex1_LYR"/>
    <property type="match status" value="1"/>
</dbReference>
<dbReference type="PANTHER" id="PTHR21024:SF0">
    <property type="entry name" value="ELECTRON TRANSFER FLAVOPROTEIN REGULATORY FACTOR 1"/>
    <property type="match status" value="1"/>
</dbReference>
<protein>
    <submittedName>
        <fullName evidence="3">ETFR1-like protein</fullName>
    </submittedName>
</protein>
<organism evidence="3 4">
    <name type="scientific">Mya arenaria</name>
    <name type="common">Soft-shell clam</name>
    <dbReference type="NCBI Taxonomy" id="6604"/>
    <lineage>
        <taxon>Eukaryota</taxon>
        <taxon>Metazoa</taxon>
        <taxon>Spiralia</taxon>
        <taxon>Lophotrochozoa</taxon>
        <taxon>Mollusca</taxon>
        <taxon>Bivalvia</taxon>
        <taxon>Autobranchia</taxon>
        <taxon>Heteroconchia</taxon>
        <taxon>Euheterodonta</taxon>
        <taxon>Imparidentia</taxon>
        <taxon>Neoheterodontei</taxon>
        <taxon>Myida</taxon>
        <taxon>Myoidea</taxon>
        <taxon>Myidae</taxon>
        <taxon>Mya</taxon>
    </lineage>
</organism>
<dbReference type="CDD" id="cd20265">
    <property type="entry name" value="Complex1_LYR_ETFRF1_LYRM5"/>
    <property type="match status" value="1"/>
</dbReference>
<dbReference type="InterPro" id="IPR045296">
    <property type="entry name" value="Complex1_LYR_ETFRF1_LYRM5"/>
</dbReference>
<proteinExistence type="inferred from homology"/>
<evidence type="ECO:0000259" key="2">
    <source>
        <dbReference type="Pfam" id="PF05347"/>
    </source>
</evidence>
<accession>A0ABY7E2L2</accession>
<keyword evidence="4" id="KW-1185">Reference proteome</keyword>
<comment type="similarity">
    <text evidence="1">Belongs to the complex I LYR family.</text>
</comment>
<sequence>TSEMGSNPLRHKLLYLGQDYPAGGDYFRPKLKAAFMKNKDVTDPNEIEMLLARGQYVVKELEALYMLKKYRTLKRRYYPEESKMKPPG</sequence>
<name>A0ABY7E2L2_MYAAR</name>
<feature type="domain" description="Complex 1 LYR protein" evidence="2">
    <location>
        <begin position="12"/>
        <end position="56"/>
    </location>
</feature>
<gene>
    <name evidence="3" type="ORF">MAR_009304</name>
</gene>